<evidence type="ECO:0000256" key="10">
    <source>
        <dbReference type="ARBA" id="ARBA00032441"/>
    </source>
</evidence>
<evidence type="ECO:0000256" key="9">
    <source>
        <dbReference type="ARBA" id="ARBA00022842"/>
    </source>
</evidence>
<keyword evidence="4" id="KW-0963">Cytoplasm</keyword>
<reference evidence="11 12" key="1">
    <citation type="journal article" date="2016" name="Nat. Commun.">
        <title>Thousands of microbial genomes shed light on interconnected biogeochemical processes in an aquifer system.</title>
        <authorList>
            <person name="Anantharaman K."/>
            <person name="Brown C.T."/>
            <person name="Hug L.A."/>
            <person name="Sharon I."/>
            <person name="Castelle C.J."/>
            <person name="Probst A.J."/>
            <person name="Thomas B.C."/>
            <person name="Singh A."/>
            <person name="Wilkins M.J."/>
            <person name="Karaoz U."/>
            <person name="Brodie E.L."/>
            <person name="Williams K.H."/>
            <person name="Hubbard S.S."/>
            <person name="Banfield J.F."/>
        </authorList>
    </citation>
    <scope>NUCLEOTIDE SEQUENCE [LARGE SCALE GENOMIC DNA]</scope>
</reference>
<keyword evidence="9" id="KW-0460">Magnesium</keyword>
<dbReference type="Pfam" id="PF02367">
    <property type="entry name" value="TsaE"/>
    <property type="match status" value="1"/>
</dbReference>
<proteinExistence type="inferred from homology"/>
<dbReference type="GO" id="GO:0005524">
    <property type="term" value="F:ATP binding"/>
    <property type="evidence" value="ECO:0007669"/>
    <property type="project" value="UniProtKB-KW"/>
</dbReference>
<comment type="caution">
    <text evidence="11">The sequence shown here is derived from an EMBL/GenBank/DDBJ whole genome shotgun (WGS) entry which is preliminary data.</text>
</comment>
<comment type="similarity">
    <text evidence="2">Belongs to the TsaE family.</text>
</comment>
<keyword evidence="11" id="KW-0808">Transferase</keyword>
<dbReference type="InterPro" id="IPR027417">
    <property type="entry name" value="P-loop_NTPase"/>
</dbReference>
<keyword evidence="7" id="KW-0547">Nucleotide-binding</keyword>
<organism evidence="11 12">
    <name type="scientific">Candidatus Woykebacteria bacterium RBG_13_40_7b</name>
    <dbReference type="NCBI Taxonomy" id="1802594"/>
    <lineage>
        <taxon>Bacteria</taxon>
        <taxon>Candidatus Woykeibacteriota</taxon>
    </lineage>
</organism>
<dbReference type="SUPFAM" id="SSF52540">
    <property type="entry name" value="P-loop containing nucleoside triphosphate hydrolases"/>
    <property type="match status" value="1"/>
</dbReference>
<dbReference type="EMBL" id="MHCQ01000020">
    <property type="protein sequence ID" value="OGY24601.1"/>
    <property type="molecule type" value="Genomic_DNA"/>
</dbReference>
<evidence type="ECO:0000256" key="7">
    <source>
        <dbReference type="ARBA" id="ARBA00022741"/>
    </source>
</evidence>
<keyword evidence="5" id="KW-0819">tRNA processing</keyword>
<evidence type="ECO:0000256" key="6">
    <source>
        <dbReference type="ARBA" id="ARBA00022723"/>
    </source>
</evidence>
<keyword evidence="8" id="KW-0067">ATP-binding</keyword>
<dbReference type="NCBIfam" id="TIGR00150">
    <property type="entry name" value="T6A_YjeE"/>
    <property type="match status" value="1"/>
</dbReference>
<evidence type="ECO:0000256" key="2">
    <source>
        <dbReference type="ARBA" id="ARBA00007599"/>
    </source>
</evidence>
<protein>
    <recommendedName>
        <fullName evidence="3">tRNA threonylcarbamoyladenosine biosynthesis protein TsaE</fullName>
    </recommendedName>
    <alternativeName>
        <fullName evidence="10">t(6)A37 threonylcarbamoyladenosine biosynthesis protein TsaE</fullName>
    </alternativeName>
</protein>
<dbReference type="GO" id="GO:0005737">
    <property type="term" value="C:cytoplasm"/>
    <property type="evidence" value="ECO:0007669"/>
    <property type="project" value="UniProtKB-SubCell"/>
</dbReference>
<comment type="subcellular location">
    <subcellularLocation>
        <location evidence="1">Cytoplasm</location>
    </subcellularLocation>
</comment>
<accession>A0A1G1WAF3</accession>
<dbReference type="AlphaFoldDB" id="A0A1G1WAF3"/>
<dbReference type="GO" id="GO:0046872">
    <property type="term" value="F:metal ion binding"/>
    <property type="evidence" value="ECO:0007669"/>
    <property type="project" value="UniProtKB-KW"/>
</dbReference>
<sequence length="142" mass="16003">MNYLSKDAKETQKIATNFARNLKGGEILALIGNLGSGKTTFLQGLARGLGIKKRILSPSFVLIRSQPIPSHKPLTTFHHIDLYRLEGKINVKDLGLSEIFGDPTLIIAIEWAEKIKNQLPKGTIFINFEYIDETTRKIDIRR</sequence>
<dbReference type="PANTHER" id="PTHR33540">
    <property type="entry name" value="TRNA THREONYLCARBAMOYLADENOSINE BIOSYNTHESIS PROTEIN TSAE"/>
    <property type="match status" value="1"/>
</dbReference>
<dbReference type="Proteomes" id="UP000177103">
    <property type="component" value="Unassembled WGS sequence"/>
</dbReference>
<evidence type="ECO:0000256" key="8">
    <source>
        <dbReference type="ARBA" id="ARBA00022840"/>
    </source>
</evidence>
<dbReference type="PANTHER" id="PTHR33540:SF2">
    <property type="entry name" value="TRNA THREONYLCARBAMOYLADENOSINE BIOSYNTHESIS PROTEIN TSAE"/>
    <property type="match status" value="1"/>
</dbReference>
<evidence type="ECO:0000256" key="3">
    <source>
        <dbReference type="ARBA" id="ARBA00019010"/>
    </source>
</evidence>
<evidence type="ECO:0000313" key="11">
    <source>
        <dbReference type="EMBL" id="OGY24601.1"/>
    </source>
</evidence>
<evidence type="ECO:0000256" key="1">
    <source>
        <dbReference type="ARBA" id="ARBA00004496"/>
    </source>
</evidence>
<gene>
    <name evidence="11" type="ORF">A2Y57_02015</name>
</gene>
<dbReference type="GO" id="GO:0002949">
    <property type="term" value="P:tRNA threonylcarbamoyladenosine modification"/>
    <property type="evidence" value="ECO:0007669"/>
    <property type="project" value="InterPro"/>
</dbReference>
<keyword evidence="6" id="KW-0479">Metal-binding</keyword>
<evidence type="ECO:0000256" key="5">
    <source>
        <dbReference type="ARBA" id="ARBA00022694"/>
    </source>
</evidence>
<evidence type="ECO:0000313" key="12">
    <source>
        <dbReference type="Proteomes" id="UP000177103"/>
    </source>
</evidence>
<dbReference type="InterPro" id="IPR003442">
    <property type="entry name" value="T6A_TsaE"/>
</dbReference>
<name>A0A1G1WAF3_9BACT</name>
<evidence type="ECO:0000256" key="4">
    <source>
        <dbReference type="ARBA" id="ARBA00022490"/>
    </source>
</evidence>
<dbReference type="GO" id="GO:0016740">
    <property type="term" value="F:transferase activity"/>
    <property type="evidence" value="ECO:0007669"/>
    <property type="project" value="UniProtKB-KW"/>
</dbReference>
<dbReference type="Gene3D" id="3.40.50.300">
    <property type="entry name" value="P-loop containing nucleotide triphosphate hydrolases"/>
    <property type="match status" value="1"/>
</dbReference>